<keyword evidence="5" id="KW-0593">Phospholipase A2 inhibitor</keyword>
<dbReference type="SMART" id="SM00096">
    <property type="entry name" value="UTG"/>
    <property type="match status" value="1"/>
</dbReference>
<dbReference type="GO" id="GO:0005737">
    <property type="term" value="C:cytoplasm"/>
    <property type="evidence" value="ECO:0007669"/>
    <property type="project" value="TreeGrafter"/>
</dbReference>
<reference evidence="10" key="1">
    <citation type="submission" date="2012-07" db="EMBL/GenBank/DDBJ databases">
        <title>Genome of the Chinese tree shrew, a rising model animal genetically related to primates.</title>
        <authorList>
            <person name="Zhang G."/>
            <person name="Fan Y."/>
            <person name="Yao Y."/>
            <person name="Huang Z."/>
        </authorList>
    </citation>
    <scope>NUCLEOTIDE SEQUENCE [LARGE SCALE GENOMIC DNA]</scope>
</reference>
<dbReference type="Pfam" id="PF01099">
    <property type="entry name" value="Uteroglobin"/>
    <property type="match status" value="1"/>
</dbReference>
<keyword evidence="6" id="KW-1015">Disulfide bond</keyword>
<dbReference type="InParanoid" id="L9JNW8"/>
<evidence type="ECO:0000256" key="6">
    <source>
        <dbReference type="ARBA" id="ARBA00023157"/>
    </source>
</evidence>
<evidence type="ECO:0000256" key="5">
    <source>
        <dbReference type="ARBA" id="ARBA00023005"/>
    </source>
</evidence>
<evidence type="ECO:0000256" key="3">
    <source>
        <dbReference type="ARBA" id="ARBA00020696"/>
    </source>
</evidence>
<feature type="signal peptide" evidence="8">
    <location>
        <begin position="1"/>
        <end position="21"/>
    </location>
</feature>
<feature type="chain" id="PRO_5003999235" description="Uteroglobin" evidence="8">
    <location>
        <begin position="22"/>
        <end position="106"/>
    </location>
</feature>
<dbReference type="InterPro" id="IPR043215">
    <property type="entry name" value="Secretoglobin_1C-like"/>
</dbReference>
<proteinExistence type="inferred from homology"/>
<evidence type="ECO:0000256" key="7">
    <source>
        <dbReference type="ARBA" id="ARBA00031712"/>
    </source>
</evidence>
<name>L9JNW8_TUPCH</name>
<dbReference type="Gene3D" id="1.10.210.10">
    <property type="entry name" value="Secretoglobin"/>
    <property type="match status" value="1"/>
</dbReference>
<keyword evidence="10" id="KW-1185">Reference proteome</keyword>
<keyword evidence="4" id="KW-0964">Secreted</keyword>
<evidence type="ECO:0000313" key="10">
    <source>
        <dbReference type="Proteomes" id="UP000011518"/>
    </source>
</evidence>
<evidence type="ECO:0000256" key="1">
    <source>
        <dbReference type="ARBA" id="ARBA00004613"/>
    </source>
</evidence>
<dbReference type="eggNOG" id="ENOG502SXFT">
    <property type="taxonomic scope" value="Eukaryota"/>
</dbReference>
<dbReference type="PROSITE" id="PS51311">
    <property type="entry name" value="SCGB"/>
    <property type="match status" value="1"/>
</dbReference>
<dbReference type="FunFam" id="1.10.210.10:FF:000001">
    <property type="entry name" value="Uteroglobin"/>
    <property type="match status" value="1"/>
</dbReference>
<gene>
    <name evidence="9" type="ORF">TREES_T100020871</name>
</gene>
<dbReference type="PRINTS" id="PR00486">
    <property type="entry name" value="UTEROGLOBIN"/>
</dbReference>
<accession>L9JNW8</accession>
<dbReference type="Proteomes" id="UP000011518">
    <property type="component" value="Unassembled WGS sequence"/>
</dbReference>
<dbReference type="SUPFAM" id="SSF48201">
    <property type="entry name" value="Uteroglobin-like"/>
    <property type="match status" value="1"/>
</dbReference>
<dbReference type="GO" id="GO:0007165">
    <property type="term" value="P:signal transduction"/>
    <property type="evidence" value="ECO:0007669"/>
    <property type="project" value="InterPro"/>
</dbReference>
<reference evidence="10" key="2">
    <citation type="journal article" date="2013" name="Nat. Commun.">
        <title>Genome of the Chinese tree shrew.</title>
        <authorList>
            <person name="Fan Y."/>
            <person name="Huang Z.Y."/>
            <person name="Cao C.C."/>
            <person name="Chen C.S."/>
            <person name="Chen Y.X."/>
            <person name="Fan D.D."/>
            <person name="He J."/>
            <person name="Hou H.L."/>
            <person name="Hu L."/>
            <person name="Hu X.T."/>
            <person name="Jiang X.T."/>
            <person name="Lai R."/>
            <person name="Lang Y.S."/>
            <person name="Liang B."/>
            <person name="Liao S.G."/>
            <person name="Mu D."/>
            <person name="Ma Y.Y."/>
            <person name="Niu Y.Y."/>
            <person name="Sun X.Q."/>
            <person name="Xia J.Q."/>
            <person name="Xiao J."/>
            <person name="Xiong Z.Q."/>
            <person name="Xu L."/>
            <person name="Yang L."/>
            <person name="Zhang Y."/>
            <person name="Zhao W."/>
            <person name="Zhao X.D."/>
            <person name="Zheng Y.T."/>
            <person name="Zhou J.M."/>
            <person name="Zhu Y.B."/>
            <person name="Zhang G.J."/>
            <person name="Wang J."/>
            <person name="Yao Y.G."/>
        </authorList>
    </citation>
    <scope>NUCLEOTIDE SEQUENCE [LARGE SCALE GENOMIC DNA]</scope>
</reference>
<dbReference type="GO" id="GO:0019834">
    <property type="term" value="F:phospholipase A2 inhibitor activity"/>
    <property type="evidence" value="ECO:0007669"/>
    <property type="project" value="UniProtKB-KW"/>
</dbReference>
<comment type="subcellular location">
    <subcellularLocation>
        <location evidence="1">Secreted</location>
    </subcellularLocation>
</comment>
<comment type="similarity">
    <text evidence="2">Belongs to the secretoglobin family.</text>
</comment>
<dbReference type="PANTHER" id="PTHR10136">
    <property type="entry name" value="SECRETOGLOBIN FAMILY 1 MEMBER"/>
    <property type="match status" value="1"/>
</dbReference>
<evidence type="ECO:0000313" key="9">
    <source>
        <dbReference type="EMBL" id="ELW52038.1"/>
    </source>
</evidence>
<dbReference type="FunCoup" id="L9JNW8">
    <property type="interactions" value="9"/>
</dbReference>
<dbReference type="InterPro" id="IPR035960">
    <property type="entry name" value="Secretoglobin_sf"/>
</dbReference>
<dbReference type="PANTHER" id="PTHR10136:SF6">
    <property type="entry name" value="UTEROGLOBIN"/>
    <property type="match status" value="1"/>
</dbReference>
<dbReference type="GO" id="GO:0005615">
    <property type="term" value="C:extracellular space"/>
    <property type="evidence" value="ECO:0007669"/>
    <property type="project" value="TreeGrafter"/>
</dbReference>
<evidence type="ECO:0000256" key="8">
    <source>
        <dbReference type="SAM" id="SignalP"/>
    </source>
</evidence>
<evidence type="ECO:0000256" key="4">
    <source>
        <dbReference type="ARBA" id="ARBA00022525"/>
    </source>
</evidence>
<dbReference type="InterPro" id="IPR000329">
    <property type="entry name" value="Uteroglobin"/>
</dbReference>
<protein>
    <recommendedName>
        <fullName evidence="3">Uteroglobin</fullName>
    </recommendedName>
    <alternativeName>
        <fullName evidence="7">Secretoglobin family 1A member 1</fullName>
    </alternativeName>
</protein>
<dbReference type="EMBL" id="KB320961">
    <property type="protein sequence ID" value="ELW52038.1"/>
    <property type="molecule type" value="Genomic_DNA"/>
</dbReference>
<dbReference type="CDD" id="cd00633">
    <property type="entry name" value="Secretoglobin"/>
    <property type="match status" value="1"/>
</dbReference>
<sequence>MKLATTFALVLLALCCSSASAKVCQVFLQVIETLFMGTVSSYEAATQPFSPDEDMISAGIQLKRLVDSLPQKSKESIMKLTLASLSSINDKHLTCDPRFFVMHLLE</sequence>
<keyword evidence="8" id="KW-0732">Signal</keyword>
<dbReference type="AlphaFoldDB" id="L9JNW8"/>
<evidence type="ECO:0000256" key="2">
    <source>
        <dbReference type="ARBA" id="ARBA00008650"/>
    </source>
</evidence>
<dbReference type="InterPro" id="IPR016126">
    <property type="entry name" value="Secretoglobin"/>
</dbReference>
<dbReference type="STRING" id="246437.L9JNW8"/>
<organism evidence="9 10">
    <name type="scientific">Tupaia chinensis</name>
    <name type="common">Chinese tree shrew</name>
    <name type="synonym">Tupaia belangeri chinensis</name>
    <dbReference type="NCBI Taxonomy" id="246437"/>
    <lineage>
        <taxon>Eukaryota</taxon>
        <taxon>Metazoa</taxon>
        <taxon>Chordata</taxon>
        <taxon>Craniata</taxon>
        <taxon>Vertebrata</taxon>
        <taxon>Euteleostomi</taxon>
        <taxon>Mammalia</taxon>
        <taxon>Eutheria</taxon>
        <taxon>Euarchontoglires</taxon>
        <taxon>Scandentia</taxon>
        <taxon>Tupaiidae</taxon>
        <taxon>Tupaia</taxon>
    </lineage>
</organism>